<proteinExistence type="predicted"/>
<dbReference type="Proteomes" id="UP000604046">
    <property type="component" value="Unassembled WGS sequence"/>
</dbReference>
<organism evidence="3 4">
    <name type="scientific">Symbiodinium natans</name>
    <dbReference type="NCBI Taxonomy" id="878477"/>
    <lineage>
        <taxon>Eukaryota</taxon>
        <taxon>Sar</taxon>
        <taxon>Alveolata</taxon>
        <taxon>Dinophyceae</taxon>
        <taxon>Suessiales</taxon>
        <taxon>Symbiodiniaceae</taxon>
        <taxon>Symbiodinium</taxon>
    </lineage>
</organism>
<evidence type="ECO:0000313" key="4">
    <source>
        <dbReference type="Proteomes" id="UP000604046"/>
    </source>
</evidence>
<dbReference type="EMBL" id="CAJNDS010000003">
    <property type="protein sequence ID" value="CAE6912963.1"/>
    <property type="molecule type" value="Genomic_DNA"/>
</dbReference>
<dbReference type="OrthoDB" id="440916at2759"/>
<accession>A0A812FXG0</accession>
<feature type="compositionally biased region" description="Low complexity" evidence="2">
    <location>
        <begin position="618"/>
        <end position="636"/>
    </location>
</feature>
<keyword evidence="4" id="KW-1185">Reference proteome</keyword>
<evidence type="ECO:0000256" key="2">
    <source>
        <dbReference type="SAM" id="MobiDB-lite"/>
    </source>
</evidence>
<comment type="caution">
    <text evidence="3">The sequence shown here is derived from an EMBL/GenBank/DDBJ whole genome shotgun (WGS) entry which is preliminary data.</text>
</comment>
<evidence type="ECO:0000256" key="1">
    <source>
        <dbReference type="SAM" id="Coils"/>
    </source>
</evidence>
<dbReference type="AlphaFoldDB" id="A0A812FXG0"/>
<protein>
    <submittedName>
        <fullName evidence="3">Uncharacterized protein</fullName>
    </submittedName>
</protein>
<keyword evidence="1" id="KW-0175">Coiled coil</keyword>
<reference evidence="3" key="1">
    <citation type="submission" date="2021-02" db="EMBL/GenBank/DDBJ databases">
        <authorList>
            <person name="Dougan E. K."/>
            <person name="Rhodes N."/>
            <person name="Thang M."/>
            <person name="Chan C."/>
        </authorList>
    </citation>
    <scope>NUCLEOTIDE SEQUENCE</scope>
</reference>
<gene>
    <name evidence="3" type="ORF">SNAT2548_LOCUS165</name>
</gene>
<name>A0A812FXG0_9DINO</name>
<feature type="coiled-coil region" evidence="1">
    <location>
        <begin position="673"/>
        <end position="700"/>
    </location>
</feature>
<sequence length="1164" mass="131684">MAGYPGESIPGLVRELGGQDGALTFDEAVGQVAGQKLKGPETRPIKCDRPVGTVSVGDLPVRFIDTTCGKLEQFCDAVQHVKFNMTQEFFDNTIYRECLTSNYKGLPEPFRLRHEPKVPYTMQLVILPASKPEEAPADDQDTYFHVLKHVYLHRNKILGKECSDMCYGIALRFVWGAHTRPALMALNHMIDNMGGKQIRHWLIQPKFEKKVTVDQSARDAGYKFIREKGPKSNNMNQFMEWTDAEIHTAGSPIEGWVESKVVAALHNHMKGRQNAKTLEYWPFTLRSFVGWFFDLVMVPMLGSIRQHAITWIGRTRTGKSFGSKTVAFCQSKFEIDAADREDLTPSILTAKHLDFFKSEPLTKFKPGIFDDGMLQKMDSSFLKAFLNPSEEDATVWARYSSAYFEQGAGRQACNNPYDRRKDEEMYKNMRSSKLFEIKHESFTTLINPSFESIDNAEDMDAILARTHLIVITDSGVYWRVAGNHTSNVKFIEWPHGEPKDLLAPSQQAIFQAYRRDPHNHKLPESFHADMVWSQEVLSRLFRGETLPRTITMTGRSLFGGDPMPPTQIPPRIMDDAQAKARIKKEKVAAVFRGLKRTGPLQIELDSPSPEQKRHRDQTVAAEASTASSTARASTDAAPKKSDVPNPEFPGLDLSQESGHANGFPAVGEEEDVFREKDIQEDDLEKELERLMDETVNSQNTDAHDLSGGTQQEGIFRNVCGVKVLQWFGLPVTLHYHGPHRVSELNSMIENFHVQFTPVSPKYVGVDGMYLCHRDDHFTGIWCREGFVRCYDNGDERVMSMGELNSLAEAPRVTIFRLLQRQNVKLNAATDVVGGSGGVCKRPAACDPVPVLTCPLTHCVVPGCTGTLMDKHDIEAICYDMPGPRKVVCKSKECTSRNCRANYSYNFRWSKGKKINVLRSNDLADGVLFVNSKKCFSLTFLKYHEELLFRGQVSSRAIEHAYKSIHADNADEVEVIVDFRKCYQSALFYFIALREFEGLGSHMSLVIDDEINTSNLEMYQAFCHSSVFPPSKRANVKFLVGDGHLSLKPRCADGPVKRAGRPRSKSKAIAKYSNGWFMCCDPRSGRILSLTVMHEPENNRHVIEALEDIVWLYPKLTSFVYDRACGLIKSAEKSEHLHQIENYIVDWFHAYRHSKKCSCNPRESN</sequence>
<feature type="region of interest" description="Disordered" evidence="2">
    <location>
        <begin position="600"/>
        <end position="663"/>
    </location>
</feature>
<evidence type="ECO:0000313" key="3">
    <source>
        <dbReference type="EMBL" id="CAE6912963.1"/>
    </source>
</evidence>